<keyword evidence="6 10" id="KW-0663">Pyridoxal phosphate</keyword>
<protein>
    <recommendedName>
        <fullName evidence="12">Cysteine synthase</fullName>
        <ecNumber evidence="12">2.5.1.47</ecNumber>
    </recommendedName>
</protein>
<evidence type="ECO:0000256" key="9">
    <source>
        <dbReference type="ARBA" id="ARBA00053442"/>
    </source>
</evidence>
<dbReference type="GO" id="GO:0006535">
    <property type="term" value="P:cysteine biosynthetic process from serine"/>
    <property type="evidence" value="ECO:0007669"/>
    <property type="project" value="UniProtKB-UniRule"/>
</dbReference>
<dbReference type="EC" id="2.5.1.47" evidence="12"/>
<dbReference type="SUPFAM" id="SSF53686">
    <property type="entry name" value="Tryptophan synthase beta subunit-like PLP-dependent enzymes"/>
    <property type="match status" value="1"/>
</dbReference>
<dbReference type="STRING" id="52770.BSZ40_04060"/>
<evidence type="ECO:0000256" key="4">
    <source>
        <dbReference type="ARBA" id="ARBA00022605"/>
    </source>
</evidence>
<dbReference type="RefSeq" id="WP_073823554.1">
    <property type="nucleotide sequence ID" value="NZ_JAUNKL010000007.1"/>
</dbReference>
<feature type="binding site" evidence="10">
    <location>
        <begin position="177"/>
        <end position="181"/>
    </location>
    <ligand>
        <name>pyridoxal 5'-phosphate</name>
        <dbReference type="ChEBI" id="CHEBI:597326"/>
    </ligand>
</feature>
<dbReference type="OrthoDB" id="9805733at2"/>
<evidence type="ECO:0000256" key="5">
    <source>
        <dbReference type="ARBA" id="ARBA00022679"/>
    </source>
</evidence>
<feature type="modified residue" description="N6-(pyridoxal phosphate)lysine" evidence="11">
    <location>
        <position position="43"/>
    </location>
</feature>
<evidence type="ECO:0000259" key="13">
    <source>
        <dbReference type="Pfam" id="PF00291"/>
    </source>
</evidence>
<feature type="binding site" evidence="10">
    <location>
        <position position="73"/>
    </location>
    <ligand>
        <name>pyridoxal 5'-phosphate</name>
        <dbReference type="ChEBI" id="CHEBI:597326"/>
    </ligand>
</feature>
<dbReference type="EMBL" id="MQVS01000003">
    <property type="protein sequence ID" value="OKL52088.1"/>
    <property type="molecule type" value="Genomic_DNA"/>
</dbReference>
<dbReference type="GO" id="GO:0004124">
    <property type="term" value="F:cysteine synthase activity"/>
    <property type="evidence" value="ECO:0007669"/>
    <property type="project" value="UniProtKB-UniRule"/>
</dbReference>
<dbReference type="AlphaFoldDB" id="A0A1Q5PWW4"/>
<proteinExistence type="inferred from homology"/>
<evidence type="ECO:0000256" key="6">
    <source>
        <dbReference type="ARBA" id="ARBA00022898"/>
    </source>
</evidence>
<evidence type="ECO:0000313" key="14">
    <source>
        <dbReference type="EMBL" id="OKL52088.1"/>
    </source>
</evidence>
<dbReference type="NCBIfam" id="TIGR01136">
    <property type="entry name" value="cysKM"/>
    <property type="match status" value="1"/>
</dbReference>
<dbReference type="InterPro" id="IPR005856">
    <property type="entry name" value="Cys_synth"/>
</dbReference>
<dbReference type="InterPro" id="IPR001216">
    <property type="entry name" value="P-phosphate_BS"/>
</dbReference>
<comment type="catalytic activity">
    <reaction evidence="8 12">
        <text>O-acetyl-L-serine + hydrogen sulfide = L-cysteine + acetate</text>
        <dbReference type="Rhea" id="RHEA:14829"/>
        <dbReference type="ChEBI" id="CHEBI:29919"/>
        <dbReference type="ChEBI" id="CHEBI:30089"/>
        <dbReference type="ChEBI" id="CHEBI:35235"/>
        <dbReference type="ChEBI" id="CHEBI:58340"/>
        <dbReference type="EC" id="2.5.1.47"/>
    </reaction>
</comment>
<dbReference type="CDD" id="cd01561">
    <property type="entry name" value="CBS_like"/>
    <property type="match status" value="1"/>
</dbReference>
<keyword evidence="5 12" id="KW-0808">Transferase</keyword>
<keyword evidence="7 12" id="KW-0198">Cysteine biosynthesis</keyword>
<dbReference type="GO" id="GO:0005737">
    <property type="term" value="C:cytoplasm"/>
    <property type="evidence" value="ECO:0007669"/>
    <property type="project" value="UniProtKB-ARBA"/>
</dbReference>
<dbReference type="InterPro" id="IPR005859">
    <property type="entry name" value="CysK"/>
</dbReference>
<dbReference type="Pfam" id="PF00291">
    <property type="entry name" value="PALP"/>
    <property type="match status" value="1"/>
</dbReference>
<feature type="binding site" evidence="10">
    <location>
        <position position="265"/>
    </location>
    <ligand>
        <name>pyridoxal 5'-phosphate</name>
        <dbReference type="ChEBI" id="CHEBI:597326"/>
    </ligand>
</feature>
<comment type="caution">
    <text evidence="14">The sequence shown here is derived from an EMBL/GenBank/DDBJ whole genome shotgun (WGS) entry which is preliminary data.</text>
</comment>
<dbReference type="PROSITE" id="PS00901">
    <property type="entry name" value="CYS_SYNTHASE"/>
    <property type="match status" value="1"/>
</dbReference>
<dbReference type="FunCoup" id="A0A1Q5PWW4">
    <property type="interactions" value="194"/>
</dbReference>
<evidence type="ECO:0000256" key="8">
    <source>
        <dbReference type="ARBA" id="ARBA00047931"/>
    </source>
</evidence>
<evidence type="ECO:0000256" key="1">
    <source>
        <dbReference type="ARBA" id="ARBA00001933"/>
    </source>
</evidence>
<reference evidence="15" key="1">
    <citation type="submission" date="2016-12" db="EMBL/GenBank/DDBJ databases">
        <authorList>
            <person name="Meng X."/>
        </authorList>
    </citation>
    <scope>NUCLEOTIDE SEQUENCE [LARGE SCALE GENOMIC DNA]</scope>
    <source>
        <strain evidence="15">DSM 20732</strain>
    </source>
</reference>
<comment type="cofactor">
    <cofactor evidence="1 10 12">
        <name>pyridoxal 5'-phosphate</name>
        <dbReference type="ChEBI" id="CHEBI:597326"/>
    </cofactor>
</comment>
<feature type="domain" description="Tryptophan synthase beta chain-like PALP" evidence="13">
    <location>
        <begin position="7"/>
        <end position="293"/>
    </location>
</feature>
<gene>
    <name evidence="14" type="ORF">BSZ40_04060</name>
</gene>
<dbReference type="NCBIfam" id="TIGR01139">
    <property type="entry name" value="cysK"/>
    <property type="match status" value="1"/>
</dbReference>
<evidence type="ECO:0000256" key="11">
    <source>
        <dbReference type="PIRSR" id="PIRSR605856-51"/>
    </source>
</evidence>
<comment type="function">
    <text evidence="9">Catalyzes the conversion of O-acetylserine (OAS) to cysteine through the elimination of acetate and addition of hydrogen sulfide.</text>
</comment>
<accession>A0A1Q5PWW4</accession>
<evidence type="ECO:0000256" key="3">
    <source>
        <dbReference type="ARBA" id="ARBA00007103"/>
    </source>
</evidence>
<dbReference type="InterPro" id="IPR036052">
    <property type="entry name" value="TrpB-like_PALP_sf"/>
</dbReference>
<evidence type="ECO:0000256" key="12">
    <source>
        <dbReference type="RuleBase" id="RU003985"/>
    </source>
</evidence>
<name>A0A1Q5PWW4_9ACTO</name>
<dbReference type="InterPro" id="IPR050214">
    <property type="entry name" value="Cys_Synth/Cystath_Beta-Synth"/>
</dbReference>
<dbReference type="PANTHER" id="PTHR10314">
    <property type="entry name" value="CYSTATHIONINE BETA-SYNTHASE"/>
    <property type="match status" value="1"/>
</dbReference>
<dbReference type="InterPro" id="IPR001926">
    <property type="entry name" value="TrpB-like_PALP"/>
</dbReference>
<dbReference type="Proteomes" id="UP000185612">
    <property type="component" value="Unassembled WGS sequence"/>
</dbReference>
<evidence type="ECO:0000256" key="10">
    <source>
        <dbReference type="PIRSR" id="PIRSR605856-50"/>
    </source>
</evidence>
<keyword evidence="4 12" id="KW-0028">Amino-acid biosynthesis</keyword>
<comment type="pathway">
    <text evidence="2">Amino-acid biosynthesis; L-cysteine biosynthesis; L-cysteine from L-serine: step 2/2.</text>
</comment>
<comment type="similarity">
    <text evidence="3 12">Belongs to the cysteine synthase/cystathionine beta-synthase family.</text>
</comment>
<organism evidence="14 15">
    <name type="scientific">Buchananella hordeovulneris</name>
    <dbReference type="NCBI Taxonomy" id="52770"/>
    <lineage>
        <taxon>Bacteria</taxon>
        <taxon>Bacillati</taxon>
        <taxon>Actinomycetota</taxon>
        <taxon>Actinomycetes</taxon>
        <taxon>Actinomycetales</taxon>
        <taxon>Actinomycetaceae</taxon>
        <taxon>Buchananella</taxon>
    </lineage>
</organism>
<evidence type="ECO:0000313" key="15">
    <source>
        <dbReference type="Proteomes" id="UP000185612"/>
    </source>
</evidence>
<sequence length="309" mass="32273">MTLVHSITDLVGRTPLVRLNRLAPAGVDVYVKLESRNPAFSVKDRIAKAIVEAAEEAGELQPGGTIAEATSGNTGVALAMLGAARGYQVVLAMPESMSKERRALARAFGAKLLLTPPSEGMRGAVAAIDQYAAQHAGVVKARQFANAANLRAHRETTAVEIWEDTDGQVDIFVAGIGTGGTVSGVGQVLRERKPEVQIVAVEPADSPLLATGQAGPHKIQGIGANFVPEILDTEVFGEILHVSADDAFATARALAAQEGILGGISSGANVWAALQLAQRPESQGKTIVTVLTDTGERYISTPLWADLAE</sequence>
<evidence type="ECO:0000256" key="2">
    <source>
        <dbReference type="ARBA" id="ARBA00004962"/>
    </source>
</evidence>
<dbReference type="Gene3D" id="3.40.50.1100">
    <property type="match status" value="2"/>
</dbReference>
<evidence type="ECO:0000256" key="7">
    <source>
        <dbReference type="ARBA" id="ARBA00023192"/>
    </source>
</evidence>
<keyword evidence="15" id="KW-1185">Reference proteome</keyword>
<dbReference type="FunFam" id="3.40.50.1100:FF:000067">
    <property type="entry name" value="Cysteine synthase"/>
    <property type="match status" value="1"/>
</dbReference>